<reference evidence="1 2" key="1">
    <citation type="submission" date="2023-05" db="EMBL/GenBank/DDBJ databases">
        <title>Marinobacter albus sp. nov., a marine bacterium isolated from sand in a coastal intertidal zone of huludao.</title>
        <authorList>
            <person name="Deng T."/>
        </authorList>
    </citation>
    <scope>NUCLEOTIDE SEQUENCE [LARGE SCALE GENOMIC DNA]</scope>
    <source>
        <strain evidence="1 2">M216</strain>
    </source>
</reference>
<name>A0ABT7HE09_9GAMM</name>
<dbReference type="EMBL" id="JASSQD010000002">
    <property type="protein sequence ID" value="MDK9558558.1"/>
    <property type="molecule type" value="Genomic_DNA"/>
</dbReference>
<dbReference type="Gene3D" id="3.20.20.140">
    <property type="entry name" value="Metal-dependent hydrolases"/>
    <property type="match status" value="1"/>
</dbReference>
<keyword evidence="2" id="KW-1185">Reference proteome</keyword>
<evidence type="ECO:0000313" key="1">
    <source>
        <dbReference type="EMBL" id="MDK9558558.1"/>
    </source>
</evidence>
<protein>
    <submittedName>
        <fullName evidence="1">DUF3604 domain-containing protein</fullName>
    </submittedName>
</protein>
<dbReference type="Pfam" id="PF12228">
    <property type="entry name" value="DUF3604"/>
    <property type="match status" value="1"/>
</dbReference>
<dbReference type="Proteomes" id="UP001223547">
    <property type="component" value="Unassembled WGS sequence"/>
</dbReference>
<dbReference type="InterPro" id="IPR022028">
    <property type="entry name" value="DUF3604"/>
</dbReference>
<dbReference type="RefSeq" id="WP_285368476.1">
    <property type="nucleotide sequence ID" value="NZ_JASSQD010000002.1"/>
</dbReference>
<proteinExistence type="predicted"/>
<organism evidence="1 2">
    <name type="scientific">Marinobacter albus</name>
    <dbReference type="NCBI Taxonomy" id="3030833"/>
    <lineage>
        <taxon>Bacteria</taxon>
        <taxon>Pseudomonadati</taxon>
        <taxon>Pseudomonadota</taxon>
        <taxon>Gammaproteobacteria</taxon>
        <taxon>Pseudomonadales</taxon>
        <taxon>Marinobacteraceae</taxon>
        <taxon>Marinobacter</taxon>
    </lineage>
</organism>
<gene>
    <name evidence="1" type="ORF">QQF73_13070</name>
</gene>
<comment type="caution">
    <text evidence="1">The sequence shown here is derived from an EMBL/GenBank/DDBJ whole genome shotgun (WGS) entry which is preliminary data.</text>
</comment>
<evidence type="ECO:0000313" key="2">
    <source>
        <dbReference type="Proteomes" id="UP001223547"/>
    </source>
</evidence>
<accession>A0ABT7HE09</accession>
<sequence>MNRRGWHCCLLPLAVGFMTQGTHGQDLSISEDEYAAPANPYSPYVDDHFPQNVYFGDTHLHTAWSADAGMGGAKPGPDVAYRAARGEVVQSQTAGPFKLIRPLDFVVVADHAENLGLSDYLERGDPLVRRTEGGERWYQMFKAGDGYDAFIEWIAANGRGEDMIKSPEMVAAVWQKVIDNAEHYYEPGVFTTFIGYEWTSGPDGNNLHRNVIFRDGADRTRQVVPFSALDSDDPEDLWDYLEAYEKDTGGQVLAIPHNGNLSNGMMFMLETFDGDAFDEAYARRRANFEPVVEVTQPKGTGETHPFLSPDDAFADHEIIDTSNLAGSAAKEQEMLRTEYARSALKLGLAEAERLGVNPFKFGMIGATDAHNALPSTREENWFGKAYIVEPSPHRKEGVLIESTVDPKLSIYDIDLGASGLAGVWATENTREAIWDAFARREVFATSGSRLRVRVFGGWDFQPEEVLRPDFADAGYSRGVPMGGDLRPAPEGQEAPTFMVRALRDPDGANLDRIQMIKGWVDDSGDTHEKIWDVACAGREIVDGGCDRDVGNTVNVANASYTNDIGSAALAGHWTDPEFDPDQRAFYYVRVLEIPTPRWTAYDAKYFQIEMPEGTPMEVVDRAYTSPIWYGPEG</sequence>